<dbReference type="Gene3D" id="3.80.10.10">
    <property type="entry name" value="Ribonuclease Inhibitor"/>
    <property type="match status" value="1"/>
</dbReference>
<dbReference type="PANTHER" id="PTHR31900:SF34">
    <property type="entry name" value="EMB|CAB62440.1-RELATED"/>
    <property type="match status" value="1"/>
</dbReference>
<dbReference type="Pfam" id="PF07723">
    <property type="entry name" value="LRR_2"/>
    <property type="match status" value="1"/>
</dbReference>
<reference evidence="1 2" key="1">
    <citation type="submission" date="2024-04" db="EMBL/GenBank/DDBJ databases">
        <title>Genome assembly C_amara_ONT_v2.</title>
        <authorList>
            <person name="Yant L."/>
            <person name="Moore C."/>
            <person name="Slenker M."/>
        </authorList>
    </citation>
    <scope>NUCLEOTIDE SEQUENCE [LARGE SCALE GENOMIC DNA]</scope>
    <source>
        <tissue evidence="1">Leaf</tissue>
    </source>
</reference>
<dbReference type="InterPro" id="IPR050232">
    <property type="entry name" value="FBL13/AtMIF1-like"/>
</dbReference>
<name>A0ABD1BNA3_CARAN</name>
<dbReference type="InterPro" id="IPR013101">
    <property type="entry name" value="LRR_PRU1-like"/>
</dbReference>
<gene>
    <name evidence="1" type="ORF">V5N11_009808</name>
</gene>
<keyword evidence="2" id="KW-1185">Reference proteome</keyword>
<dbReference type="InterPro" id="IPR032675">
    <property type="entry name" value="LRR_dom_sf"/>
</dbReference>
<dbReference type="EMBL" id="JBANAX010000203">
    <property type="protein sequence ID" value="KAL1218676.1"/>
    <property type="molecule type" value="Genomic_DNA"/>
</dbReference>
<dbReference type="PANTHER" id="PTHR31900">
    <property type="entry name" value="F-BOX/RNI SUPERFAMILY PROTEIN-RELATED"/>
    <property type="match status" value="1"/>
</dbReference>
<dbReference type="Proteomes" id="UP001558713">
    <property type="component" value="Unassembled WGS sequence"/>
</dbReference>
<evidence type="ECO:0000313" key="1">
    <source>
        <dbReference type="EMBL" id="KAL1218676.1"/>
    </source>
</evidence>
<evidence type="ECO:0000313" key="2">
    <source>
        <dbReference type="Proteomes" id="UP001558713"/>
    </source>
</evidence>
<protein>
    <submittedName>
        <fullName evidence="1">F-box/FBD/LRR-repeat protein</fullName>
    </submittedName>
</protein>
<dbReference type="AlphaFoldDB" id="A0ABD1BNA3"/>
<proteinExistence type="predicted"/>
<comment type="caution">
    <text evidence="1">The sequence shown here is derived from an EMBL/GenBank/DDBJ whole genome shotgun (WGS) entry which is preliminary data.</text>
</comment>
<sequence>MVPKLEYKDTGDKFKSIKRFLDKSLELHKAPVLENLRIQLGEKSPSDVDVGKVAANAADRFVRKLELELLWTAEPISLPKSFYTCKTIVELTLTNKILIEVPCSACLPSLKVLRLYYVIFKDEDSMERLFSSCSALARLNVYLRITDYLIYQSFPVDTFRFDHRPHISVFCNTDDKFHRAIPLVTFLHLRLPDPMALNFSGNTCSRLQSFLFFPSCHLWLDQLSQVLNNSPKLISLCIFSVNEVEYQPGLFHCHGTNHV</sequence>
<accession>A0ABD1BNA3</accession>
<dbReference type="SUPFAM" id="SSF52047">
    <property type="entry name" value="RNI-like"/>
    <property type="match status" value="1"/>
</dbReference>
<organism evidence="1 2">
    <name type="scientific">Cardamine amara subsp. amara</name>
    <dbReference type="NCBI Taxonomy" id="228776"/>
    <lineage>
        <taxon>Eukaryota</taxon>
        <taxon>Viridiplantae</taxon>
        <taxon>Streptophyta</taxon>
        <taxon>Embryophyta</taxon>
        <taxon>Tracheophyta</taxon>
        <taxon>Spermatophyta</taxon>
        <taxon>Magnoliopsida</taxon>
        <taxon>eudicotyledons</taxon>
        <taxon>Gunneridae</taxon>
        <taxon>Pentapetalae</taxon>
        <taxon>rosids</taxon>
        <taxon>malvids</taxon>
        <taxon>Brassicales</taxon>
        <taxon>Brassicaceae</taxon>
        <taxon>Cardamineae</taxon>
        <taxon>Cardamine</taxon>
    </lineage>
</organism>